<evidence type="ECO:0000313" key="2">
    <source>
        <dbReference type="EMBL" id="EER61612.1"/>
    </source>
</evidence>
<organism evidence="2 3">
    <name type="scientific">Acidovorax delafieldii 2AN</name>
    <dbReference type="NCBI Taxonomy" id="573060"/>
    <lineage>
        <taxon>Bacteria</taxon>
        <taxon>Pseudomonadati</taxon>
        <taxon>Pseudomonadota</taxon>
        <taxon>Betaproteobacteria</taxon>
        <taxon>Burkholderiales</taxon>
        <taxon>Comamonadaceae</taxon>
        <taxon>Acidovorax</taxon>
    </lineage>
</organism>
<sequence>MPQIDLETLWNEIPIKDGAEYPHNEKWYSHLLDQYKLYVEMADRISQRRTTANQYFLAVNTAILGFVGYLTVKDTNEHHWLIALAGVALTYLWYVIITSYRNLNTAKWAVVHEIEKRLPIRPYDAEWKYVDRGTNPILYRPLSHVESLVPWIFMVLHAIVFLKSVNWPAVRAALCT</sequence>
<dbReference type="EMBL" id="ACQT01000013">
    <property type="protein sequence ID" value="EER61612.1"/>
    <property type="molecule type" value="Genomic_DNA"/>
</dbReference>
<feature type="transmembrane region" description="Helical" evidence="1">
    <location>
        <begin position="55"/>
        <end position="72"/>
    </location>
</feature>
<dbReference type="InterPro" id="IPR056918">
    <property type="entry name" value="8xMP"/>
</dbReference>
<evidence type="ECO:0000256" key="1">
    <source>
        <dbReference type="SAM" id="Phobius"/>
    </source>
</evidence>
<dbReference type="PATRIC" id="fig|573060.9.peg.4379"/>
<keyword evidence="1" id="KW-0472">Membrane</keyword>
<comment type="caution">
    <text evidence="2">The sequence shown here is derived from an EMBL/GenBank/DDBJ whole genome shotgun (WGS) entry which is preliminary data.</text>
</comment>
<dbReference type="RefSeq" id="WP_005793677.1">
    <property type="nucleotide sequence ID" value="NZ_ACQT01000013.1"/>
</dbReference>
<protein>
    <submittedName>
        <fullName evidence="2">Small integral membrane protein</fullName>
    </submittedName>
</protein>
<evidence type="ECO:0000313" key="3">
    <source>
        <dbReference type="Proteomes" id="UP000003856"/>
    </source>
</evidence>
<keyword evidence="1" id="KW-0812">Transmembrane</keyword>
<dbReference type="Pfam" id="PF24838">
    <property type="entry name" value="8xMP"/>
    <property type="match status" value="1"/>
</dbReference>
<dbReference type="Proteomes" id="UP000003856">
    <property type="component" value="Unassembled WGS sequence"/>
</dbReference>
<keyword evidence="3" id="KW-1185">Reference proteome</keyword>
<accession>C5T1P4</accession>
<proteinExistence type="predicted"/>
<keyword evidence="1" id="KW-1133">Transmembrane helix</keyword>
<dbReference type="OrthoDB" id="2048536at2"/>
<name>C5T1P4_ACIDE</name>
<gene>
    <name evidence="2" type="ORF">AcdelDRAFT_0824</name>
</gene>
<dbReference type="AlphaFoldDB" id="C5T1P4"/>
<feature type="transmembrane region" description="Helical" evidence="1">
    <location>
        <begin position="78"/>
        <end position="97"/>
    </location>
</feature>
<reference evidence="2 3" key="1">
    <citation type="submission" date="2009-05" db="EMBL/GenBank/DDBJ databases">
        <title>The draft genome of Acidovorax delafieldii 2AN.</title>
        <authorList>
            <consortium name="US DOE Joint Genome Institute (JGI-PGF)"/>
            <person name="Lucas S."/>
            <person name="Copeland A."/>
            <person name="Lapidus A."/>
            <person name="Glavina del Rio T."/>
            <person name="Tice H."/>
            <person name="Bruce D."/>
            <person name="Goodwin L."/>
            <person name="Pitluck S."/>
            <person name="Larimer F."/>
            <person name="Land M.L."/>
            <person name="Hauser L."/>
            <person name="Shelobolina E.S."/>
            <person name="Picardal F."/>
            <person name="Roden E."/>
            <person name="Emerson D."/>
        </authorList>
    </citation>
    <scope>NUCLEOTIDE SEQUENCE [LARGE SCALE GENOMIC DNA]</scope>
    <source>
        <strain evidence="2 3">2AN</strain>
    </source>
</reference>